<dbReference type="CDD" id="cd04301">
    <property type="entry name" value="NAT_SF"/>
    <property type="match status" value="1"/>
</dbReference>
<comment type="caution">
    <text evidence="4">The sequence shown here is derived from an EMBL/GenBank/DDBJ whole genome shotgun (WGS) entry which is preliminary data.</text>
</comment>
<dbReference type="Pfam" id="PF00583">
    <property type="entry name" value="Acetyltransf_1"/>
    <property type="match status" value="1"/>
</dbReference>
<feature type="domain" description="N-acetyltransferase" evidence="3">
    <location>
        <begin position="9"/>
        <end position="179"/>
    </location>
</feature>
<keyword evidence="1" id="KW-0808">Transferase</keyword>
<dbReference type="InterPro" id="IPR016181">
    <property type="entry name" value="Acyl_CoA_acyltransferase"/>
</dbReference>
<evidence type="ECO:0000256" key="2">
    <source>
        <dbReference type="ARBA" id="ARBA00023315"/>
    </source>
</evidence>
<evidence type="ECO:0000256" key="1">
    <source>
        <dbReference type="ARBA" id="ARBA00022679"/>
    </source>
</evidence>
<evidence type="ECO:0000259" key="3">
    <source>
        <dbReference type="PROSITE" id="PS51186"/>
    </source>
</evidence>
<proteinExistence type="predicted"/>
<name>A0ABU9J1B0_9GAMM</name>
<keyword evidence="5" id="KW-1185">Reference proteome</keyword>
<dbReference type="SUPFAM" id="SSF55729">
    <property type="entry name" value="Acyl-CoA N-acyltransferases (Nat)"/>
    <property type="match status" value="1"/>
</dbReference>
<dbReference type="InterPro" id="IPR050832">
    <property type="entry name" value="Bact_Acetyltransf"/>
</dbReference>
<keyword evidence="2" id="KW-0012">Acyltransferase</keyword>
<dbReference type="PANTHER" id="PTHR43877">
    <property type="entry name" value="AMINOALKYLPHOSPHONATE N-ACETYLTRANSFERASE-RELATED-RELATED"/>
    <property type="match status" value="1"/>
</dbReference>
<sequence length="183" mass="20599">MMTSIPLEVTFVSPRTQFGTRLLPVARRIFSETFSYLYDRDAFEAFCDKTYAVDGPMAKDLADQAVQWRVAAVGGEPIGYAKLTPLRAPAPNPREGARELQQIYVLSPWHGKGVAEELMNWAVESALEANAPELYLTVFDHNERAKRFYARHGFTEVGNCTFTLGDRVDDDRIWRKPLLAVGA</sequence>
<accession>A0ABU9J1B0</accession>
<evidence type="ECO:0000313" key="4">
    <source>
        <dbReference type="EMBL" id="MEL1265002.1"/>
    </source>
</evidence>
<gene>
    <name evidence="4" type="ORF">AAD027_11600</name>
</gene>
<dbReference type="Proteomes" id="UP001459204">
    <property type="component" value="Unassembled WGS sequence"/>
</dbReference>
<dbReference type="EMBL" id="JBBWWT010000004">
    <property type="protein sequence ID" value="MEL1265002.1"/>
    <property type="molecule type" value="Genomic_DNA"/>
</dbReference>
<dbReference type="PROSITE" id="PS51186">
    <property type="entry name" value="GNAT"/>
    <property type="match status" value="1"/>
</dbReference>
<dbReference type="InterPro" id="IPR000182">
    <property type="entry name" value="GNAT_dom"/>
</dbReference>
<dbReference type="RefSeq" id="WP_341726178.1">
    <property type="nucleotide sequence ID" value="NZ_JBBWWT010000004.1"/>
</dbReference>
<protein>
    <submittedName>
        <fullName evidence="4">GNAT family N-acetyltransferase</fullName>
    </submittedName>
</protein>
<reference evidence="4 5" key="1">
    <citation type="submission" date="2024-04" db="EMBL/GenBank/DDBJ databases">
        <title>Draft genome sequence of Pseudoxanthomonas putridarboris WD12.</title>
        <authorList>
            <person name="Oh J."/>
        </authorList>
    </citation>
    <scope>NUCLEOTIDE SEQUENCE [LARGE SCALE GENOMIC DNA]</scope>
    <source>
        <strain evidence="4 5">WD12</strain>
    </source>
</reference>
<organism evidence="4 5">
    <name type="scientific">Pseudoxanthomonas putridarboris</name>
    <dbReference type="NCBI Taxonomy" id="752605"/>
    <lineage>
        <taxon>Bacteria</taxon>
        <taxon>Pseudomonadati</taxon>
        <taxon>Pseudomonadota</taxon>
        <taxon>Gammaproteobacteria</taxon>
        <taxon>Lysobacterales</taxon>
        <taxon>Lysobacteraceae</taxon>
        <taxon>Pseudoxanthomonas</taxon>
    </lineage>
</organism>
<dbReference type="Gene3D" id="3.40.630.30">
    <property type="match status" value="1"/>
</dbReference>
<evidence type="ECO:0000313" key="5">
    <source>
        <dbReference type="Proteomes" id="UP001459204"/>
    </source>
</evidence>